<keyword evidence="1" id="KW-0812">Transmembrane</keyword>
<dbReference type="AlphaFoldDB" id="A0A0G1TXL6"/>
<keyword evidence="1" id="KW-1133">Transmembrane helix</keyword>
<feature type="transmembrane region" description="Helical" evidence="1">
    <location>
        <begin position="260"/>
        <end position="281"/>
    </location>
</feature>
<evidence type="ECO:0008006" key="4">
    <source>
        <dbReference type="Google" id="ProtNLM"/>
    </source>
</evidence>
<evidence type="ECO:0000313" key="2">
    <source>
        <dbReference type="EMBL" id="KKU86576.1"/>
    </source>
</evidence>
<evidence type="ECO:0000256" key="1">
    <source>
        <dbReference type="SAM" id="Phobius"/>
    </source>
</evidence>
<feature type="transmembrane region" description="Helical" evidence="1">
    <location>
        <begin position="326"/>
        <end position="352"/>
    </location>
</feature>
<proteinExistence type="predicted"/>
<accession>A0A0G1TXL6</accession>
<feature type="transmembrane region" description="Helical" evidence="1">
    <location>
        <begin position="198"/>
        <end position="223"/>
    </location>
</feature>
<feature type="transmembrane region" description="Helical" evidence="1">
    <location>
        <begin position="99"/>
        <end position="118"/>
    </location>
</feature>
<gene>
    <name evidence="2" type="ORF">UY17_C0043G0002</name>
</gene>
<protein>
    <recommendedName>
        <fullName evidence="4">TrbL/VirB6 plasmid conjugal transfer protein</fullName>
    </recommendedName>
</protein>
<sequence>MIGDDSVCTDSITGELCYLSSQEEANSIAQTAANGLDPIRAIINWAEGLLVGNFIYYAILTPLSWLLGIAGTFAEWMLQPAYIVNSTVVQIGWGVTRDLANMFFILILLGIALDYILFQSFGVKHALPMLIVVALLINFSLPIAGIFIDFANVFSNFFISKITGDCLNLNVENCGFTMAIAQNLNLTKLYETGGAANLIVNMIFAALLMLGMAFTLFALGIMFLLRTGWLYALLILLPLVLVLMPFPKTSQYFGRWTNKFFQWTMFAPVAMFFLYLSMLVFQANINPGETNNIKTMSYLVNGAQAQVWNQGVGGAFIEQVIKYVVVWFFMLGSLMAAQSMSITGAGAALGMIKSAEKWAGGKVKNAGKRGLSAAGRGVGADKKMEDLARGLQKIPGIGGALSSSVRGVASKTKTAMEKQEALTAKEKANFEGLSDEALLDEYNTYIKSNLPGNKAKANGIALMLSQRKGNALTVKRADGSIDENKTAELREAAYDNAKAHGNRAVMETLMEKDPRVKMHAINQKYDGKPAGTKIDGKTKDEATRDYYKNIRAKDIGELPDSFFSTQEGKTLVTKMMEEKSLTSSHLRTAMDEQKHEFLNQVKQFISSSSVGGIGAEKDPNYNNQPSGLWKQNRSLAKYLAGDAGAEVSGFVL</sequence>
<dbReference type="Proteomes" id="UP000034772">
    <property type="component" value="Unassembled WGS sequence"/>
</dbReference>
<keyword evidence="1" id="KW-0472">Membrane</keyword>
<comment type="caution">
    <text evidence="2">The sequence shown here is derived from an EMBL/GenBank/DDBJ whole genome shotgun (WGS) entry which is preliminary data.</text>
</comment>
<name>A0A0G1TXL6_9BACT</name>
<reference evidence="2 3" key="1">
    <citation type="journal article" date="2015" name="Nature">
        <title>rRNA introns, odd ribosomes, and small enigmatic genomes across a large radiation of phyla.</title>
        <authorList>
            <person name="Brown C.T."/>
            <person name="Hug L.A."/>
            <person name="Thomas B.C."/>
            <person name="Sharon I."/>
            <person name="Castelle C.J."/>
            <person name="Singh A."/>
            <person name="Wilkins M.J."/>
            <person name="Williams K.H."/>
            <person name="Banfield J.F."/>
        </authorList>
    </citation>
    <scope>NUCLEOTIDE SEQUENCE [LARGE SCALE GENOMIC DNA]</scope>
</reference>
<feature type="transmembrane region" description="Helical" evidence="1">
    <location>
        <begin position="229"/>
        <end position="248"/>
    </location>
</feature>
<feature type="transmembrane region" description="Helical" evidence="1">
    <location>
        <begin position="54"/>
        <end position="78"/>
    </location>
</feature>
<evidence type="ECO:0000313" key="3">
    <source>
        <dbReference type="Proteomes" id="UP000034772"/>
    </source>
</evidence>
<feature type="transmembrane region" description="Helical" evidence="1">
    <location>
        <begin position="130"/>
        <end position="151"/>
    </location>
</feature>
<dbReference type="EMBL" id="LCOZ01000043">
    <property type="protein sequence ID" value="KKU86576.1"/>
    <property type="molecule type" value="Genomic_DNA"/>
</dbReference>
<organism evidence="2 3">
    <name type="scientific">Candidatus Beckwithbacteria bacterium GW2011_GWC2_47_9</name>
    <dbReference type="NCBI Taxonomy" id="1618373"/>
    <lineage>
        <taxon>Bacteria</taxon>
        <taxon>Candidatus Beckwithiibacteriota</taxon>
    </lineage>
</organism>